<dbReference type="PANTHER" id="PTHR10380">
    <property type="entry name" value="CUTICLE PROTEIN"/>
    <property type="match status" value="1"/>
</dbReference>
<keyword evidence="5" id="KW-1185">Reference proteome</keyword>
<dbReference type="InterPro" id="IPR050468">
    <property type="entry name" value="Cuticle_Struct_Prot"/>
</dbReference>
<evidence type="ECO:0000256" key="1">
    <source>
        <dbReference type="ARBA" id="ARBA00022460"/>
    </source>
</evidence>
<comment type="caution">
    <text evidence="4">The sequence shown here is derived from an EMBL/GenBank/DDBJ whole genome shotgun (WGS) entry which is preliminary data.</text>
</comment>
<proteinExistence type="predicted"/>
<dbReference type="GO" id="GO:0062129">
    <property type="term" value="C:chitin-based extracellular matrix"/>
    <property type="evidence" value="ECO:0007669"/>
    <property type="project" value="TreeGrafter"/>
</dbReference>
<dbReference type="OrthoDB" id="6436213at2759"/>
<protein>
    <recommendedName>
        <fullName evidence="6">Endocuticle structural glycoprotein SgAbd-9</fullName>
    </recommendedName>
</protein>
<dbReference type="EMBL" id="JRES01000678">
    <property type="protein sequence ID" value="KNC29270.1"/>
    <property type="molecule type" value="Genomic_DNA"/>
</dbReference>
<feature type="chain" id="PRO_5005536061" description="Endocuticle structural glycoprotein SgAbd-9" evidence="3">
    <location>
        <begin position="18"/>
        <end position="134"/>
    </location>
</feature>
<dbReference type="Proteomes" id="UP000037069">
    <property type="component" value="Unassembled WGS sequence"/>
</dbReference>
<reference evidence="4 5" key="1">
    <citation type="journal article" date="2015" name="Nat. Commun.">
        <title>Lucilia cuprina genome unlocks parasitic fly biology to underpin future interventions.</title>
        <authorList>
            <person name="Anstead C.A."/>
            <person name="Korhonen P.K."/>
            <person name="Young N.D."/>
            <person name="Hall R.S."/>
            <person name="Jex A.R."/>
            <person name="Murali S.C."/>
            <person name="Hughes D.S."/>
            <person name="Lee S.F."/>
            <person name="Perry T."/>
            <person name="Stroehlein A.J."/>
            <person name="Ansell B.R."/>
            <person name="Breugelmans B."/>
            <person name="Hofmann A."/>
            <person name="Qu J."/>
            <person name="Dugan S."/>
            <person name="Lee S.L."/>
            <person name="Chao H."/>
            <person name="Dinh H."/>
            <person name="Han Y."/>
            <person name="Doddapaneni H.V."/>
            <person name="Worley K.C."/>
            <person name="Muzny D.M."/>
            <person name="Ioannidis P."/>
            <person name="Waterhouse R.M."/>
            <person name="Zdobnov E.M."/>
            <person name="James P.J."/>
            <person name="Bagnall N.H."/>
            <person name="Kotze A.C."/>
            <person name="Gibbs R.A."/>
            <person name="Richards S."/>
            <person name="Batterham P."/>
            <person name="Gasser R.B."/>
        </authorList>
    </citation>
    <scope>NUCLEOTIDE SEQUENCE [LARGE SCALE GENOMIC DNA]</scope>
    <source>
        <strain evidence="4 5">LS</strain>
        <tissue evidence="4">Full body</tissue>
    </source>
</reference>
<evidence type="ECO:0000313" key="4">
    <source>
        <dbReference type="EMBL" id="KNC29270.1"/>
    </source>
</evidence>
<accession>A0A0L0CAK7</accession>
<dbReference type="STRING" id="7375.A0A0L0CAK7"/>
<gene>
    <name evidence="4" type="ORF">FF38_02458</name>
</gene>
<feature type="signal peptide" evidence="3">
    <location>
        <begin position="1"/>
        <end position="17"/>
    </location>
</feature>
<dbReference type="PANTHER" id="PTHR10380:SF233">
    <property type="entry name" value="CUTICULAR PROTEIN 47EB-RELATED"/>
    <property type="match status" value="1"/>
</dbReference>
<keyword evidence="3" id="KW-0732">Signal</keyword>
<dbReference type="OMA" id="VNGFVPY"/>
<dbReference type="PRINTS" id="PR00947">
    <property type="entry name" value="CUTICLE"/>
</dbReference>
<sequence length="134" mass="14748">MFKFVILFACIAAIAVAAPATEREDREVVEILKSEINKNDDGSYQLSYEGGDGTTRDETAVVMNAGTEDEALEVKGSYKYINEDGEEVEVFYTAGVNGFVPYGKTINKEISAVAEAAKDLPKEEPYVKVEKKHE</sequence>
<evidence type="ECO:0000313" key="5">
    <source>
        <dbReference type="Proteomes" id="UP000037069"/>
    </source>
</evidence>
<dbReference type="AlphaFoldDB" id="A0A0L0CAK7"/>
<evidence type="ECO:0000256" key="2">
    <source>
        <dbReference type="PROSITE-ProRule" id="PRU00497"/>
    </source>
</evidence>
<organism evidence="4 5">
    <name type="scientific">Lucilia cuprina</name>
    <name type="common">Green bottle fly</name>
    <name type="synonym">Australian sheep blowfly</name>
    <dbReference type="NCBI Taxonomy" id="7375"/>
    <lineage>
        <taxon>Eukaryota</taxon>
        <taxon>Metazoa</taxon>
        <taxon>Ecdysozoa</taxon>
        <taxon>Arthropoda</taxon>
        <taxon>Hexapoda</taxon>
        <taxon>Insecta</taxon>
        <taxon>Pterygota</taxon>
        <taxon>Neoptera</taxon>
        <taxon>Endopterygota</taxon>
        <taxon>Diptera</taxon>
        <taxon>Brachycera</taxon>
        <taxon>Muscomorpha</taxon>
        <taxon>Oestroidea</taxon>
        <taxon>Calliphoridae</taxon>
        <taxon>Luciliinae</taxon>
        <taxon>Lucilia</taxon>
    </lineage>
</organism>
<dbReference type="PROSITE" id="PS51155">
    <property type="entry name" value="CHIT_BIND_RR_2"/>
    <property type="match status" value="1"/>
</dbReference>
<dbReference type="PROSITE" id="PS00233">
    <property type="entry name" value="CHIT_BIND_RR_1"/>
    <property type="match status" value="1"/>
</dbReference>
<dbReference type="Pfam" id="PF00379">
    <property type="entry name" value="Chitin_bind_4"/>
    <property type="match status" value="1"/>
</dbReference>
<dbReference type="InterPro" id="IPR000618">
    <property type="entry name" value="Insect_cuticle"/>
</dbReference>
<name>A0A0L0CAK7_LUCCU</name>
<evidence type="ECO:0000256" key="3">
    <source>
        <dbReference type="SAM" id="SignalP"/>
    </source>
</evidence>
<dbReference type="InterPro" id="IPR031311">
    <property type="entry name" value="CHIT_BIND_RR_consensus"/>
</dbReference>
<keyword evidence="1 2" id="KW-0193">Cuticle</keyword>
<evidence type="ECO:0008006" key="6">
    <source>
        <dbReference type="Google" id="ProtNLM"/>
    </source>
</evidence>
<dbReference type="GO" id="GO:0008010">
    <property type="term" value="F:structural constituent of chitin-based larval cuticle"/>
    <property type="evidence" value="ECO:0007669"/>
    <property type="project" value="TreeGrafter"/>
</dbReference>